<evidence type="ECO:0000313" key="1">
    <source>
        <dbReference type="EMBL" id="MXY92744.1"/>
    </source>
</evidence>
<dbReference type="AlphaFoldDB" id="A0A6B0YNT4"/>
<organism evidence="1">
    <name type="scientific">Caldilineaceae bacterium SB0664_bin_27</name>
    <dbReference type="NCBI Taxonomy" id="2605260"/>
    <lineage>
        <taxon>Bacteria</taxon>
        <taxon>Bacillati</taxon>
        <taxon>Chloroflexota</taxon>
        <taxon>Caldilineae</taxon>
        <taxon>Caldilineales</taxon>
        <taxon>Caldilineaceae</taxon>
    </lineage>
</organism>
<accession>A0A6B0YNT4</accession>
<dbReference type="EMBL" id="VXRG01000040">
    <property type="protein sequence ID" value="MXY92744.1"/>
    <property type="molecule type" value="Genomic_DNA"/>
</dbReference>
<reference evidence="1" key="1">
    <citation type="submission" date="2019-09" db="EMBL/GenBank/DDBJ databases">
        <title>Characterisation of the sponge microbiome using genome-centric metagenomics.</title>
        <authorList>
            <person name="Engelberts J.P."/>
            <person name="Robbins S.J."/>
            <person name="De Goeij J.M."/>
            <person name="Aranda M."/>
            <person name="Bell S.C."/>
            <person name="Webster N.S."/>
        </authorList>
    </citation>
    <scope>NUCLEOTIDE SEQUENCE</scope>
    <source>
        <strain evidence="1">SB0664_bin_27</strain>
    </source>
</reference>
<gene>
    <name evidence="1" type="ORF">F4Y42_04755</name>
</gene>
<comment type="caution">
    <text evidence="1">The sequence shown here is derived from an EMBL/GenBank/DDBJ whole genome shotgun (WGS) entry which is preliminary data.</text>
</comment>
<name>A0A6B0YNT4_9CHLR</name>
<proteinExistence type="predicted"/>
<protein>
    <submittedName>
        <fullName evidence="1">Uncharacterized protein</fullName>
    </submittedName>
</protein>
<sequence>MSSDSPRADVEIDATIDETLSAIRQRRMVLPAVLLLAGHRPLAFTFGQLLLILQPLAVLLGSRGLDAWIRILTHPGGPPALTHRLAELLENDRNTGREVKTGT</sequence>